<dbReference type="PROSITE" id="PS51194">
    <property type="entry name" value="HELICASE_CTER"/>
    <property type="match status" value="1"/>
</dbReference>
<dbReference type="GO" id="GO:0005634">
    <property type="term" value="C:nucleus"/>
    <property type="evidence" value="ECO:0007669"/>
    <property type="project" value="TreeGrafter"/>
</dbReference>
<dbReference type="Proteomes" id="UP000005408">
    <property type="component" value="Unassembled WGS sequence"/>
</dbReference>
<dbReference type="GO" id="GO:0005694">
    <property type="term" value="C:chromosome"/>
    <property type="evidence" value="ECO:0007669"/>
    <property type="project" value="TreeGrafter"/>
</dbReference>
<dbReference type="Pfam" id="PF00271">
    <property type="entry name" value="Helicase_C"/>
    <property type="match status" value="1"/>
</dbReference>
<evidence type="ECO:0000313" key="11">
    <source>
        <dbReference type="Proteomes" id="UP000005408"/>
    </source>
</evidence>
<accession>A0A8W8MM20</accession>
<comment type="similarity">
    <text evidence="1">Belongs to the helicase family. RecQ subfamily.</text>
</comment>
<dbReference type="PROSITE" id="PS51192">
    <property type="entry name" value="HELICASE_ATP_BIND_1"/>
    <property type="match status" value="1"/>
</dbReference>
<evidence type="ECO:0000259" key="9">
    <source>
        <dbReference type="PROSITE" id="PS51194"/>
    </source>
</evidence>
<organism evidence="10 11">
    <name type="scientific">Magallana gigas</name>
    <name type="common">Pacific oyster</name>
    <name type="synonym">Crassostrea gigas</name>
    <dbReference type="NCBI Taxonomy" id="29159"/>
    <lineage>
        <taxon>Eukaryota</taxon>
        <taxon>Metazoa</taxon>
        <taxon>Spiralia</taxon>
        <taxon>Lophotrochozoa</taxon>
        <taxon>Mollusca</taxon>
        <taxon>Bivalvia</taxon>
        <taxon>Autobranchia</taxon>
        <taxon>Pteriomorphia</taxon>
        <taxon>Ostreida</taxon>
        <taxon>Ostreoidea</taxon>
        <taxon>Ostreidae</taxon>
        <taxon>Magallana</taxon>
    </lineage>
</organism>
<dbReference type="OrthoDB" id="5959447at2759"/>
<protein>
    <recommendedName>
        <fullName evidence="6">DNA 3'-5' helicase</fullName>
        <ecNumber evidence="6">5.6.2.4</ecNumber>
    </recommendedName>
    <alternativeName>
        <fullName evidence="7">DNA 3'-5' helicase BLM</fullName>
    </alternativeName>
</protein>
<dbReference type="PANTHER" id="PTHR13710:SF153">
    <property type="entry name" value="RECQ-LIKE DNA HELICASE BLM"/>
    <property type="match status" value="1"/>
</dbReference>
<dbReference type="EC" id="5.6.2.4" evidence="6"/>
<dbReference type="OMA" id="HELIMYR"/>
<dbReference type="InterPro" id="IPR027417">
    <property type="entry name" value="P-loop_NTPase"/>
</dbReference>
<dbReference type="PANTHER" id="PTHR13710">
    <property type="entry name" value="DNA HELICASE RECQ FAMILY MEMBER"/>
    <property type="match status" value="1"/>
</dbReference>
<comment type="catalytic activity">
    <reaction evidence="5">
        <text>Couples ATP hydrolysis with the unwinding of duplex DNA by translocating in the 3'-5' direction.</text>
        <dbReference type="EC" id="5.6.2.4"/>
    </reaction>
</comment>
<dbReference type="InterPro" id="IPR001650">
    <property type="entry name" value="Helicase_C-like"/>
</dbReference>
<evidence type="ECO:0000259" key="8">
    <source>
        <dbReference type="PROSITE" id="PS51192"/>
    </source>
</evidence>
<dbReference type="GO" id="GO:0005737">
    <property type="term" value="C:cytoplasm"/>
    <property type="evidence" value="ECO:0007669"/>
    <property type="project" value="TreeGrafter"/>
</dbReference>
<dbReference type="GO" id="GO:0003677">
    <property type="term" value="F:DNA binding"/>
    <property type="evidence" value="ECO:0007669"/>
    <property type="project" value="UniProtKB-KW"/>
</dbReference>
<evidence type="ECO:0000256" key="1">
    <source>
        <dbReference type="ARBA" id="ARBA00005446"/>
    </source>
</evidence>
<dbReference type="Gene3D" id="3.40.50.300">
    <property type="entry name" value="P-loop containing nucleotide triphosphate hydrolases"/>
    <property type="match status" value="2"/>
</dbReference>
<proteinExistence type="inferred from homology"/>
<keyword evidence="4" id="KW-0539">Nucleus</keyword>
<evidence type="ECO:0000256" key="5">
    <source>
        <dbReference type="ARBA" id="ARBA00034617"/>
    </source>
</evidence>
<keyword evidence="11" id="KW-1185">Reference proteome</keyword>
<dbReference type="AlphaFoldDB" id="A0A8W8MM20"/>
<feature type="domain" description="Helicase C-terminal" evidence="9">
    <location>
        <begin position="153"/>
        <end position="328"/>
    </location>
</feature>
<evidence type="ECO:0000313" key="10">
    <source>
        <dbReference type="EnsemblMetazoa" id="G33022.1:cds"/>
    </source>
</evidence>
<dbReference type="GO" id="GO:0000724">
    <property type="term" value="P:double-strand break repair via homologous recombination"/>
    <property type="evidence" value="ECO:0007669"/>
    <property type="project" value="TreeGrafter"/>
</dbReference>
<evidence type="ECO:0000256" key="4">
    <source>
        <dbReference type="ARBA" id="ARBA00023242"/>
    </source>
</evidence>
<feature type="domain" description="Helicase ATP-binding" evidence="8">
    <location>
        <begin position="1"/>
        <end position="128"/>
    </location>
</feature>
<evidence type="ECO:0000256" key="7">
    <source>
        <dbReference type="ARBA" id="ARBA00044542"/>
    </source>
</evidence>
<keyword evidence="2" id="KW-0238">DNA-binding</keyword>
<reference evidence="10" key="1">
    <citation type="submission" date="2022-08" db="UniProtKB">
        <authorList>
            <consortium name="EnsemblMetazoa"/>
        </authorList>
    </citation>
    <scope>IDENTIFICATION</scope>
    <source>
        <strain evidence="10">05x7-T-G4-1.051#20</strain>
    </source>
</reference>
<dbReference type="GO" id="GO:0043138">
    <property type="term" value="F:3'-5' DNA helicase activity"/>
    <property type="evidence" value="ECO:0007669"/>
    <property type="project" value="UniProtKB-EC"/>
</dbReference>
<dbReference type="SMART" id="SM00490">
    <property type="entry name" value="HELICc"/>
    <property type="match status" value="1"/>
</dbReference>
<evidence type="ECO:0000256" key="6">
    <source>
        <dbReference type="ARBA" id="ARBA00034808"/>
    </source>
</evidence>
<evidence type="ECO:0000256" key="2">
    <source>
        <dbReference type="ARBA" id="ARBA00023125"/>
    </source>
</evidence>
<dbReference type="EnsemblMetazoa" id="G33022.1">
    <property type="protein sequence ID" value="G33022.1:cds"/>
    <property type="gene ID" value="G33022"/>
</dbReference>
<sequence>MKEQTQRLCKLGFKATYIGRDPTEDDAINKGIFKFIFASPEALVGDRKWIDVVANLRDRIKVIVVDEAHTVVQWGEGNKHHEAFREHLSHIGELRVICPNVPIAALTATSGPLQRRKIMKSLCFRTSETVVISESPDRKNIKMSSICIPNNSDIEEVFGWLIDEFEAKKDALPRHIIFAESITDVSKIYSIFRKRIGIDKSETYEMFHSKTVEGKKEQIRSDMTKEGKIRILICTNSAGMGVNFYGVHNVFQYGLQREMDTLVQQMGRAGRDGEPSHELIMYKCHKGQLKQEEEIVQLAKDSQCRRDILCGSYGSKIEKVDPMHMCCDICEKLPNVN</sequence>
<dbReference type="GO" id="GO:0009378">
    <property type="term" value="F:four-way junction helicase activity"/>
    <property type="evidence" value="ECO:0007669"/>
    <property type="project" value="TreeGrafter"/>
</dbReference>
<dbReference type="InterPro" id="IPR014001">
    <property type="entry name" value="Helicase_ATP-bd"/>
</dbReference>
<evidence type="ECO:0000256" key="3">
    <source>
        <dbReference type="ARBA" id="ARBA00023235"/>
    </source>
</evidence>
<dbReference type="SUPFAM" id="SSF52540">
    <property type="entry name" value="P-loop containing nucleoside triphosphate hydrolases"/>
    <property type="match status" value="1"/>
</dbReference>
<keyword evidence="3" id="KW-0413">Isomerase</keyword>
<name>A0A8W8MM20_MAGGI</name>